<dbReference type="PANTHER" id="PTHR13357">
    <property type="entry name" value="SH3 ADAPTER PROTEIN SPIN90 NCK INTERACTING PROTEIN WITH SH3 DOMAIN"/>
    <property type="match status" value="1"/>
</dbReference>
<dbReference type="GO" id="GO:0071933">
    <property type="term" value="F:Arp2/3 complex binding"/>
    <property type="evidence" value="ECO:0007669"/>
    <property type="project" value="TreeGrafter"/>
</dbReference>
<name>A0AAN9TK56_9HEMI</name>
<dbReference type="AlphaFoldDB" id="A0AAN9TK56"/>
<evidence type="ECO:0000313" key="3">
    <source>
        <dbReference type="Proteomes" id="UP001367676"/>
    </source>
</evidence>
<dbReference type="Proteomes" id="UP001367676">
    <property type="component" value="Unassembled WGS sequence"/>
</dbReference>
<feature type="domain" description="SPIN90/Ldb17 leucine-rich" evidence="1">
    <location>
        <begin position="254"/>
        <end position="375"/>
    </location>
</feature>
<dbReference type="InterPro" id="IPR018556">
    <property type="entry name" value="SPIN90/Ldb17_LRD"/>
</dbReference>
<evidence type="ECO:0000259" key="1">
    <source>
        <dbReference type="Pfam" id="PF09431"/>
    </source>
</evidence>
<dbReference type="PANTHER" id="PTHR13357:SF1">
    <property type="entry name" value="NCK-INTERACTING PROTEIN WITH SH3 DOMAIN"/>
    <property type="match status" value="1"/>
</dbReference>
<dbReference type="InterPro" id="IPR030125">
    <property type="entry name" value="SPIN90/Ldb17"/>
</dbReference>
<dbReference type="GO" id="GO:0006897">
    <property type="term" value="P:endocytosis"/>
    <property type="evidence" value="ECO:0007669"/>
    <property type="project" value="TreeGrafter"/>
</dbReference>
<dbReference type="InterPro" id="IPR016024">
    <property type="entry name" value="ARM-type_fold"/>
</dbReference>
<dbReference type="SUPFAM" id="SSF48371">
    <property type="entry name" value="ARM repeat"/>
    <property type="match status" value="1"/>
</dbReference>
<evidence type="ECO:0000313" key="2">
    <source>
        <dbReference type="EMBL" id="KAK7597833.1"/>
    </source>
</evidence>
<dbReference type="EMBL" id="JBBCAQ010000017">
    <property type="protein sequence ID" value="KAK7597833.1"/>
    <property type="molecule type" value="Genomic_DNA"/>
</dbReference>
<gene>
    <name evidence="2" type="ORF">V9T40_010058</name>
</gene>
<sequence length="419" mass="48152">MEPYEADDFYESWSREMLYTIIERVRMKTHISHKLASRAVSVVFQSLNALPPFEIDQVFKTFDNGPSEVPVSVLDKTEDMIQLLKLSDNLNSVKNDAQQRSWELFDDQASIVNCLNELKSILKDADISVTLRFLQVSDYGIVGCLAEYYQMESRWPIKMIVLQIFDVLCILSRTAVQILLGSVLPLELTRDIQVNHSDKERLFACLRVIIKIFAIGEPIPVFYFDTINKDFILFLLNLIETPSDDPDLEENVIEMIHFILVYNLQFKSGLGSENITINALEEAENPKIFSETLLLLFNRGKDPVKILEHEPYPSNSLLKMITDIFSSETASNIFYKNDVKVLIEIVLRQLTDDLPNSKESMQWLGLIKQILVKTDRTVYEDHLDETKSCITRISGVVEDTNHEASELIREILDLISSCR</sequence>
<accession>A0AAN9TK56</accession>
<organism evidence="2 3">
    <name type="scientific">Parthenolecanium corni</name>
    <dbReference type="NCBI Taxonomy" id="536013"/>
    <lineage>
        <taxon>Eukaryota</taxon>
        <taxon>Metazoa</taxon>
        <taxon>Ecdysozoa</taxon>
        <taxon>Arthropoda</taxon>
        <taxon>Hexapoda</taxon>
        <taxon>Insecta</taxon>
        <taxon>Pterygota</taxon>
        <taxon>Neoptera</taxon>
        <taxon>Paraneoptera</taxon>
        <taxon>Hemiptera</taxon>
        <taxon>Sternorrhyncha</taxon>
        <taxon>Coccoidea</taxon>
        <taxon>Coccidae</taxon>
        <taxon>Parthenolecanium</taxon>
    </lineage>
</organism>
<proteinExistence type="predicted"/>
<comment type="caution">
    <text evidence="2">The sequence shown here is derived from an EMBL/GenBank/DDBJ whole genome shotgun (WGS) entry which is preliminary data.</text>
</comment>
<reference evidence="2 3" key="1">
    <citation type="submission" date="2024-03" db="EMBL/GenBank/DDBJ databases">
        <title>Adaptation during the transition from Ophiocordyceps entomopathogen to insect associate is accompanied by gene loss and intensified selection.</title>
        <authorList>
            <person name="Ward C.M."/>
            <person name="Onetto C.A."/>
            <person name="Borneman A.R."/>
        </authorList>
    </citation>
    <scope>NUCLEOTIDE SEQUENCE [LARGE SCALE GENOMIC DNA]</scope>
    <source>
        <strain evidence="2">AWRI1</strain>
        <tissue evidence="2">Single Adult Female</tissue>
    </source>
</reference>
<dbReference type="Pfam" id="PF09431">
    <property type="entry name" value="SPIN90_LRD"/>
    <property type="match status" value="1"/>
</dbReference>
<keyword evidence="3" id="KW-1185">Reference proteome</keyword>
<protein>
    <recommendedName>
        <fullName evidence="1">SPIN90/Ldb17 leucine-rich domain-containing protein</fullName>
    </recommendedName>
</protein>